<protein>
    <submittedName>
        <fullName evidence="2">Uncharacterized protein</fullName>
    </submittedName>
</protein>
<evidence type="ECO:0000313" key="3">
    <source>
        <dbReference type="Proteomes" id="UP001187192"/>
    </source>
</evidence>
<dbReference type="EMBL" id="BTGU01000023">
    <property type="protein sequence ID" value="GMN46448.1"/>
    <property type="molecule type" value="Genomic_DNA"/>
</dbReference>
<proteinExistence type="predicted"/>
<feature type="region of interest" description="Disordered" evidence="1">
    <location>
        <begin position="16"/>
        <end position="52"/>
    </location>
</feature>
<accession>A0AA88D5A5</accession>
<feature type="compositionally biased region" description="Basic and acidic residues" evidence="1">
    <location>
        <begin position="34"/>
        <end position="43"/>
    </location>
</feature>
<dbReference type="Proteomes" id="UP001187192">
    <property type="component" value="Unassembled WGS sequence"/>
</dbReference>
<name>A0AA88D5A5_FICCA</name>
<dbReference type="AlphaFoldDB" id="A0AA88D5A5"/>
<comment type="caution">
    <text evidence="2">The sequence shown here is derived from an EMBL/GenBank/DDBJ whole genome shotgun (WGS) entry which is preliminary data.</text>
</comment>
<gene>
    <name evidence="2" type="ORF">TIFTF001_015635</name>
</gene>
<keyword evidence="3" id="KW-1185">Reference proteome</keyword>
<sequence>MERNSDLEGLLAKLRWMQSKSTSGSSSTPTMAAREGHKIRSGDVDPSDLLET</sequence>
<feature type="compositionally biased region" description="Low complexity" evidence="1">
    <location>
        <begin position="19"/>
        <end position="30"/>
    </location>
</feature>
<evidence type="ECO:0000313" key="2">
    <source>
        <dbReference type="EMBL" id="GMN46448.1"/>
    </source>
</evidence>
<reference evidence="2" key="1">
    <citation type="submission" date="2023-07" db="EMBL/GenBank/DDBJ databases">
        <title>draft genome sequence of fig (Ficus carica).</title>
        <authorList>
            <person name="Takahashi T."/>
            <person name="Nishimura K."/>
        </authorList>
    </citation>
    <scope>NUCLEOTIDE SEQUENCE</scope>
</reference>
<organism evidence="2 3">
    <name type="scientific">Ficus carica</name>
    <name type="common">Common fig</name>
    <dbReference type="NCBI Taxonomy" id="3494"/>
    <lineage>
        <taxon>Eukaryota</taxon>
        <taxon>Viridiplantae</taxon>
        <taxon>Streptophyta</taxon>
        <taxon>Embryophyta</taxon>
        <taxon>Tracheophyta</taxon>
        <taxon>Spermatophyta</taxon>
        <taxon>Magnoliopsida</taxon>
        <taxon>eudicotyledons</taxon>
        <taxon>Gunneridae</taxon>
        <taxon>Pentapetalae</taxon>
        <taxon>rosids</taxon>
        <taxon>fabids</taxon>
        <taxon>Rosales</taxon>
        <taxon>Moraceae</taxon>
        <taxon>Ficeae</taxon>
        <taxon>Ficus</taxon>
    </lineage>
</organism>
<evidence type="ECO:0000256" key="1">
    <source>
        <dbReference type="SAM" id="MobiDB-lite"/>
    </source>
</evidence>